<dbReference type="Pfam" id="PF02518">
    <property type="entry name" value="HATPase_c"/>
    <property type="match status" value="1"/>
</dbReference>
<dbReference type="RefSeq" id="WP_115842114.1">
    <property type="nucleotide sequence ID" value="NZ_CP183976.1"/>
</dbReference>
<sequence length="454" mass="49032">MASRTIQDAVAADAESRLPALTRWRGSAGLRNMQQLIELRWIAVIGQVATIIVVHYGLGIGLPLRPMFTVLAALALFNVVSQLWWRRREHASSNALMVSLLVDVASLTIQLYLSGGITNPFVFLYLLQVVLGTVVLRSPWSWVIAAAAALCVTGLTLVRTPIVLAVEPARGLGDHYVQGLLICFLLIAALLVVFLTRIGRILRERDARLAELRQRAAEEEHIVRMGLLASGAAHELGTPLSTLSVILGDWQHLPTIASEGELHRDVVEMQQQVARCKSIVTNILLAAGGPRAEAPIEVSLHAMLDGLAEEWRQARNPIQFTYTNRCHLDPRIVSDAGLRQMVFNVLDNALEASPGWVALDARCDGEALIIDVSDAGPGFSGDILQRLGSPYNTSKGRPGGGLGLFLSVNVARTLGGSLRAKNRPQGGAVVTMTLPLSALAIEDESDEEGDDAED</sequence>
<dbReference type="Gene3D" id="1.10.287.130">
    <property type="match status" value="1"/>
</dbReference>
<evidence type="ECO:0000256" key="8">
    <source>
        <dbReference type="ARBA" id="ARBA00022777"/>
    </source>
</evidence>
<keyword evidence="10" id="KW-1133">Transmembrane helix</keyword>
<dbReference type="InterPro" id="IPR036890">
    <property type="entry name" value="HATPase_C_sf"/>
</dbReference>
<dbReference type="Gene3D" id="3.30.565.10">
    <property type="entry name" value="Histidine kinase-like ATPase, C-terminal domain"/>
    <property type="match status" value="1"/>
</dbReference>
<dbReference type="InterPro" id="IPR003594">
    <property type="entry name" value="HATPase_dom"/>
</dbReference>
<dbReference type="EMBL" id="QTJR01000005">
    <property type="protein sequence ID" value="RDY67347.1"/>
    <property type="molecule type" value="Genomic_DNA"/>
</dbReference>
<feature type="domain" description="Histidine kinase" evidence="11">
    <location>
        <begin position="231"/>
        <end position="438"/>
    </location>
</feature>
<keyword evidence="7" id="KW-0547">Nucleotide-binding</keyword>
<keyword evidence="9" id="KW-0067">ATP-binding</keyword>
<evidence type="ECO:0000256" key="1">
    <source>
        <dbReference type="ARBA" id="ARBA00000085"/>
    </source>
</evidence>
<dbReference type="InterPro" id="IPR004358">
    <property type="entry name" value="Sig_transdc_His_kin-like_C"/>
</dbReference>
<feature type="transmembrane region" description="Helical" evidence="10">
    <location>
        <begin position="39"/>
        <end position="58"/>
    </location>
</feature>
<comment type="caution">
    <text evidence="12">The sequence shown here is derived from an EMBL/GenBank/DDBJ whole genome shotgun (WGS) entry which is preliminary data.</text>
</comment>
<keyword evidence="13" id="KW-1185">Reference proteome</keyword>
<evidence type="ECO:0000256" key="6">
    <source>
        <dbReference type="ARBA" id="ARBA00022679"/>
    </source>
</evidence>
<evidence type="ECO:0000313" key="13">
    <source>
        <dbReference type="Proteomes" id="UP000256829"/>
    </source>
</evidence>
<comment type="subcellular location">
    <subcellularLocation>
        <location evidence="2">Cell membrane</location>
        <topology evidence="2">Multi-pass membrane protein</topology>
    </subcellularLocation>
</comment>
<keyword evidence="4" id="KW-1003">Cell membrane</keyword>
<keyword evidence="8 12" id="KW-0418">Kinase</keyword>
<keyword evidence="10" id="KW-0812">Transmembrane</keyword>
<evidence type="ECO:0000256" key="2">
    <source>
        <dbReference type="ARBA" id="ARBA00004651"/>
    </source>
</evidence>
<evidence type="ECO:0000256" key="3">
    <source>
        <dbReference type="ARBA" id="ARBA00012438"/>
    </source>
</evidence>
<feature type="transmembrane region" description="Helical" evidence="10">
    <location>
        <begin position="96"/>
        <end position="113"/>
    </location>
</feature>
<dbReference type="Proteomes" id="UP000256829">
    <property type="component" value="Unassembled WGS sequence"/>
</dbReference>
<feature type="transmembrane region" description="Helical" evidence="10">
    <location>
        <begin position="64"/>
        <end position="84"/>
    </location>
</feature>
<keyword evidence="10" id="KW-0472">Membrane</keyword>
<dbReference type="PROSITE" id="PS50109">
    <property type="entry name" value="HIS_KIN"/>
    <property type="match status" value="1"/>
</dbReference>
<comment type="catalytic activity">
    <reaction evidence="1">
        <text>ATP + protein L-histidine = ADP + protein N-phospho-L-histidine.</text>
        <dbReference type="EC" id="2.7.13.3"/>
    </reaction>
</comment>
<evidence type="ECO:0000256" key="7">
    <source>
        <dbReference type="ARBA" id="ARBA00022741"/>
    </source>
</evidence>
<gene>
    <name evidence="12" type="ORF">DX912_08675</name>
</gene>
<dbReference type="SUPFAM" id="SSF47384">
    <property type="entry name" value="Homodimeric domain of signal transducing histidine kinase"/>
    <property type="match status" value="1"/>
</dbReference>
<dbReference type="EC" id="2.7.13.3" evidence="3"/>
<dbReference type="Pfam" id="PF25323">
    <property type="entry name" value="6TM_PilS"/>
    <property type="match status" value="1"/>
</dbReference>
<dbReference type="InterPro" id="IPR003661">
    <property type="entry name" value="HisK_dim/P_dom"/>
</dbReference>
<feature type="transmembrane region" description="Helical" evidence="10">
    <location>
        <begin position="119"/>
        <end position="136"/>
    </location>
</feature>
<keyword evidence="5" id="KW-0597">Phosphoprotein</keyword>
<dbReference type="SUPFAM" id="SSF55874">
    <property type="entry name" value="ATPase domain of HSP90 chaperone/DNA topoisomerase II/histidine kinase"/>
    <property type="match status" value="1"/>
</dbReference>
<evidence type="ECO:0000256" key="5">
    <source>
        <dbReference type="ARBA" id="ARBA00022553"/>
    </source>
</evidence>
<dbReference type="CDD" id="cd00082">
    <property type="entry name" value="HisKA"/>
    <property type="match status" value="1"/>
</dbReference>
<name>A0A3D8VD52_9GAMM</name>
<protein>
    <recommendedName>
        <fullName evidence="3">histidine kinase</fullName>
        <ecNumber evidence="3">2.7.13.3</ecNumber>
    </recommendedName>
</protein>
<dbReference type="AlphaFoldDB" id="A0A3D8VD52"/>
<dbReference type="PANTHER" id="PTHR44936">
    <property type="entry name" value="SENSOR PROTEIN CREC"/>
    <property type="match status" value="1"/>
</dbReference>
<dbReference type="GO" id="GO:0000155">
    <property type="term" value="F:phosphorelay sensor kinase activity"/>
    <property type="evidence" value="ECO:0007669"/>
    <property type="project" value="InterPro"/>
</dbReference>
<dbReference type="GO" id="GO:0005886">
    <property type="term" value="C:plasma membrane"/>
    <property type="evidence" value="ECO:0007669"/>
    <property type="project" value="UniProtKB-SubCell"/>
</dbReference>
<proteinExistence type="predicted"/>
<evidence type="ECO:0000256" key="4">
    <source>
        <dbReference type="ARBA" id="ARBA00022475"/>
    </source>
</evidence>
<dbReference type="InterPro" id="IPR050980">
    <property type="entry name" value="2C_sensor_his_kinase"/>
</dbReference>
<evidence type="ECO:0000313" key="12">
    <source>
        <dbReference type="EMBL" id="RDY67347.1"/>
    </source>
</evidence>
<dbReference type="InterPro" id="IPR005467">
    <property type="entry name" value="His_kinase_dom"/>
</dbReference>
<evidence type="ECO:0000259" key="11">
    <source>
        <dbReference type="PROSITE" id="PS50109"/>
    </source>
</evidence>
<feature type="transmembrane region" description="Helical" evidence="10">
    <location>
        <begin position="143"/>
        <end position="164"/>
    </location>
</feature>
<evidence type="ECO:0000256" key="9">
    <source>
        <dbReference type="ARBA" id="ARBA00022840"/>
    </source>
</evidence>
<dbReference type="PRINTS" id="PR00344">
    <property type="entry name" value="BCTRLSENSOR"/>
</dbReference>
<evidence type="ECO:0000256" key="10">
    <source>
        <dbReference type="SAM" id="Phobius"/>
    </source>
</evidence>
<organism evidence="12 13">
    <name type="scientific">Lysobacter soli</name>
    <dbReference type="NCBI Taxonomy" id="453783"/>
    <lineage>
        <taxon>Bacteria</taxon>
        <taxon>Pseudomonadati</taxon>
        <taxon>Pseudomonadota</taxon>
        <taxon>Gammaproteobacteria</taxon>
        <taxon>Lysobacterales</taxon>
        <taxon>Lysobacteraceae</taxon>
        <taxon>Lysobacter</taxon>
    </lineage>
</organism>
<dbReference type="InterPro" id="IPR036097">
    <property type="entry name" value="HisK_dim/P_sf"/>
</dbReference>
<reference evidence="12 13" key="1">
    <citation type="submission" date="2018-08" db="EMBL/GenBank/DDBJ databases">
        <title>Lysobacter soli KCTC 22011, whole genome shotgun sequence.</title>
        <authorList>
            <person name="Zhang X."/>
            <person name="Feng G."/>
            <person name="Zhu H."/>
        </authorList>
    </citation>
    <scope>NUCLEOTIDE SEQUENCE [LARGE SCALE GENOMIC DNA]</scope>
    <source>
        <strain evidence="12 13">KCTC 22011</strain>
    </source>
</reference>
<dbReference type="PANTHER" id="PTHR44936:SF10">
    <property type="entry name" value="SENSOR PROTEIN RSTB"/>
    <property type="match status" value="1"/>
</dbReference>
<dbReference type="SMART" id="SM00387">
    <property type="entry name" value="HATPase_c"/>
    <property type="match status" value="1"/>
</dbReference>
<dbReference type="GO" id="GO:0005524">
    <property type="term" value="F:ATP binding"/>
    <property type="evidence" value="ECO:0007669"/>
    <property type="project" value="UniProtKB-KW"/>
</dbReference>
<feature type="transmembrane region" description="Helical" evidence="10">
    <location>
        <begin position="176"/>
        <end position="195"/>
    </location>
</feature>
<accession>A0A3D8VD52</accession>
<keyword evidence="6" id="KW-0808">Transferase</keyword>